<dbReference type="AlphaFoldDB" id="A0A086Y734"/>
<dbReference type="STRING" id="195105.CN97_14850"/>
<dbReference type="eggNOG" id="ENOG5032YU4">
    <property type="taxonomic scope" value="Bacteria"/>
</dbReference>
<dbReference type="EMBL" id="JGYG01000004">
    <property type="protein sequence ID" value="KFI30084.1"/>
    <property type="molecule type" value="Genomic_DNA"/>
</dbReference>
<comment type="caution">
    <text evidence="1">The sequence shown here is derived from an EMBL/GenBank/DDBJ whole genome shotgun (WGS) entry which is preliminary data.</text>
</comment>
<evidence type="ECO:0000313" key="2">
    <source>
        <dbReference type="Proteomes" id="UP000028826"/>
    </source>
</evidence>
<sequence>MASLLNNSAHAQMNTDEDEMQRCVWQCLYHNPGASNPRYQACVRQMCEAPSQPPAQPPSRSSVAPKAVWRYGAAQSGEHFAGIDIQGGSLTYLCRRDGSGLIGVGGIGGSGARAELRIDGKPSGLRFSPRGSALFADLRAGASIQRTLMAGRRAEVRDAATGRTLIFPLAGSAPTIAEAMKGCGITR</sequence>
<name>A0A086Y734_9RHOB</name>
<evidence type="ECO:0000313" key="1">
    <source>
        <dbReference type="EMBL" id="KFI30084.1"/>
    </source>
</evidence>
<proteinExistence type="predicted"/>
<gene>
    <name evidence="1" type="ORF">CN97_14850</name>
</gene>
<accession>A0A086Y734</accession>
<keyword evidence="2" id="KW-1185">Reference proteome</keyword>
<dbReference type="RefSeq" id="WP_035709934.1">
    <property type="nucleotide sequence ID" value="NZ_NIPU01000056.1"/>
</dbReference>
<protein>
    <submittedName>
        <fullName evidence="1">Uncharacterized protein</fullName>
    </submittedName>
</protein>
<dbReference type="Proteomes" id="UP000028826">
    <property type="component" value="Unassembled WGS sequence"/>
</dbReference>
<organism evidence="1 2">
    <name type="scientific">Haematobacter massiliensis</name>
    <dbReference type="NCBI Taxonomy" id="195105"/>
    <lineage>
        <taxon>Bacteria</taxon>
        <taxon>Pseudomonadati</taxon>
        <taxon>Pseudomonadota</taxon>
        <taxon>Alphaproteobacteria</taxon>
        <taxon>Rhodobacterales</taxon>
        <taxon>Paracoccaceae</taxon>
        <taxon>Haematobacter</taxon>
    </lineage>
</organism>
<reference evidence="1 2" key="1">
    <citation type="submission" date="2014-03" db="EMBL/GenBank/DDBJ databases">
        <title>Genome of Haematobacter massiliensis CCUG 47968.</title>
        <authorList>
            <person name="Wang D."/>
            <person name="Wang G."/>
        </authorList>
    </citation>
    <scope>NUCLEOTIDE SEQUENCE [LARGE SCALE GENOMIC DNA]</scope>
    <source>
        <strain evidence="1 2">CCUG 47968</strain>
    </source>
</reference>